<feature type="domain" description="TRAP C4-dicarboxylate transport system permease DctM subunit" evidence="9">
    <location>
        <begin position="12"/>
        <end position="427"/>
    </location>
</feature>
<dbReference type="Proteomes" id="UP000294692">
    <property type="component" value="Unassembled WGS sequence"/>
</dbReference>
<keyword evidence="4 8" id="KW-0812">Transmembrane</keyword>
<organism evidence="10 11">
    <name type="scientific">Paracandidimonas soli</name>
    <dbReference type="NCBI Taxonomy" id="1917182"/>
    <lineage>
        <taxon>Bacteria</taxon>
        <taxon>Pseudomonadati</taxon>
        <taxon>Pseudomonadota</taxon>
        <taxon>Betaproteobacteria</taxon>
        <taxon>Burkholderiales</taxon>
        <taxon>Alcaligenaceae</taxon>
        <taxon>Paracandidimonas</taxon>
    </lineage>
</organism>
<keyword evidence="6 8" id="KW-0472">Membrane</keyword>
<dbReference type="AlphaFoldDB" id="A0A4R3VF21"/>
<comment type="caution">
    <text evidence="10">The sequence shown here is derived from an EMBL/GenBank/DDBJ whole genome shotgun (WGS) entry which is preliminary data.</text>
</comment>
<comment type="function">
    <text evidence="7">Part of the tripartite ATP-independent periplasmic (TRAP) transport system.</text>
</comment>
<evidence type="ECO:0000256" key="6">
    <source>
        <dbReference type="ARBA" id="ARBA00023136"/>
    </source>
</evidence>
<evidence type="ECO:0000256" key="5">
    <source>
        <dbReference type="ARBA" id="ARBA00022989"/>
    </source>
</evidence>
<dbReference type="OrthoDB" id="8713284at2"/>
<feature type="transmembrane region" description="Helical" evidence="8">
    <location>
        <begin position="99"/>
        <end position="124"/>
    </location>
</feature>
<evidence type="ECO:0000256" key="4">
    <source>
        <dbReference type="ARBA" id="ARBA00022692"/>
    </source>
</evidence>
<feature type="transmembrane region" description="Helical" evidence="8">
    <location>
        <begin position="411"/>
        <end position="432"/>
    </location>
</feature>
<keyword evidence="7" id="KW-0813">Transport</keyword>
<protein>
    <submittedName>
        <fullName evidence="10">Tripartite ATP-independent transporter DctM subunit</fullName>
    </submittedName>
</protein>
<gene>
    <name evidence="10" type="ORF">EV686_10127</name>
</gene>
<feature type="transmembrane region" description="Helical" evidence="8">
    <location>
        <begin position="325"/>
        <end position="354"/>
    </location>
</feature>
<evidence type="ECO:0000256" key="3">
    <source>
        <dbReference type="ARBA" id="ARBA00022519"/>
    </source>
</evidence>
<keyword evidence="3 7" id="KW-0997">Cell inner membrane</keyword>
<keyword evidence="5 8" id="KW-1133">Transmembrane helix</keyword>
<accession>A0A4R3VF21</accession>
<keyword evidence="11" id="KW-1185">Reference proteome</keyword>
<feature type="transmembrane region" description="Helical" evidence="8">
    <location>
        <begin position="52"/>
        <end position="75"/>
    </location>
</feature>
<evidence type="ECO:0000256" key="2">
    <source>
        <dbReference type="ARBA" id="ARBA00022475"/>
    </source>
</evidence>
<dbReference type="GO" id="GO:0005886">
    <property type="term" value="C:plasma membrane"/>
    <property type="evidence" value="ECO:0007669"/>
    <property type="project" value="UniProtKB-SubCell"/>
</dbReference>
<reference evidence="10 11" key="1">
    <citation type="submission" date="2019-03" db="EMBL/GenBank/DDBJ databases">
        <title>Genomic Encyclopedia of Type Strains, Phase IV (KMG-IV): sequencing the most valuable type-strain genomes for metagenomic binning, comparative biology and taxonomic classification.</title>
        <authorList>
            <person name="Goeker M."/>
        </authorList>
    </citation>
    <scope>NUCLEOTIDE SEQUENCE [LARGE SCALE GENOMIC DNA]</scope>
    <source>
        <strain evidence="10 11">DSM 100048</strain>
    </source>
</reference>
<feature type="transmembrane region" description="Helical" evidence="8">
    <location>
        <begin position="279"/>
        <end position="304"/>
    </location>
</feature>
<feature type="transmembrane region" description="Helical" evidence="8">
    <location>
        <begin position="221"/>
        <end position="244"/>
    </location>
</feature>
<feature type="transmembrane region" description="Helical" evidence="8">
    <location>
        <begin position="175"/>
        <end position="196"/>
    </location>
</feature>
<feature type="transmembrane region" description="Helical" evidence="8">
    <location>
        <begin position="12"/>
        <end position="40"/>
    </location>
</feature>
<feature type="transmembrane region" description="Helical" evidence="8">
    <location>
        <begin position="251"/>
        <end position="267"/>
    </location>
</feature>
<evidence type="ECO:0000256" key="8">
    <source>
        <dbReference type="SAM" id="Phobius"/>
    </source>
</evidence>
<dbReference type="PANTHER" id="PTHR33362">
    <property type="entry name" value="SIALIC ACID TRAP TRANSPORTER PERMEASE PROTEIN SIAT-RELATED"/>
    <property type="match status" value="1"/>
</dbReference>
<dbReference type="Pfam" id="PF06808">
    <property type="entry name" value="DctM"/>
    <property type="match status" value="1"/>
</dbReference>
<keyword evidence="2" id="KW-1003">Cell membrane</keyword>
<dbReference type="InterPro" id="IPR004681">
    <property type="entry name" value="TRAP_DctM"/>
</dbReference>
<proteinExistence type="predicted"/>
<feature type="transmembrane region" description="Helical" evidence="8">
    <location>
        <begin position="366"/>
        <end position="390"/>
    </location>
</feature>
<evidence type="ECO:0000259" key="9">
    <source>
        <dbReference type="Pfam" id="PF06808"/>
    </source>
</evidence>
<dbReference type="RefSeq" id="WP_132472247.1">
    <property type="nucleotide sequence ID" value="NZ_JBEBWM010000086.1"/>
</dbReference>
<evidence type="ECO:0000313" key="11">
    <source>
        <dbReference type="Proteomes" id="UP000294692"/>
    </source>
</evidence>
<feature type="transmembrane region" description="Helical" evidence="8">
    <location>
        <begin position="144"/>
        <end position="168"/>
    </location>
</feature>
<dbReference type="InterPro" id="IPR010656">
    <property type="entry name" value="DctM"/>
</dbReference>
<sequence>MTWWLILSSGMVFLLTMLFIGVPIFVAFLILNVFGVLYLIGPAGFGMFANSIYATATTSELAAVPLFILMGELLFRSGAMEVLLNSLDRLVGQIRGRQYILCVVLSAVVGALSGAAMAVAGLLGRSLYPTMRKRGYDMHLSTGTILGGASLDPIIPPSVLAIIIASLAKVSTGQMLIAGFLPGLLLTILFLIYVLVRVRLNPALAPDISSELLDPATRGSVLMALLRMVPVGLIFFLVIGLIILGVATPTEAAATGVFGAVLLSWYYGGLNRRMITESIYSGVTVAGLLLAVMACATMFSQLLTFSGAIRELGQFIIHLELSGPLMLFIMLMVPFLLFMFLDQVSVLMVLIPIYQPILGIYGFDPIWFWTLILITATVGGITPPFGYTLYAFKSAVPDISAKDLFRSSWPFVWLIMFGMLIMAIFPSIITFLPKLMINP</sequence>
<dbReference type="PANTHER" id="PTHR33362:SF5">
    <property type="entry name" value="C4-DICARBOXYLATE TRAP TRANSPORTER LARGE PERMEASE PROTEIN DCTM"/>
    <property type="match status" value="1"/>
</dbReference>
<dbReference type="PIRSF" id="PIRSF006066">
    <property type="entry name" value="HI0050"/>
    <property type="match status" value="1"/>
</dbReference>
<evidence type="ECO:0000256" key="7">
    <source>
        <dbReference type="RuleBase" id="RU369079"/>
    </source>
</evidence>
<dbReference type="EMBL" id="SMBX01000001">
    <property type="protein sequence ID" value="TCV02573.1"/>
    <property type="molecule type" value="Genomic_DNA"/>
</dbReference>
<dbReference type="GO" id="GO:0022857">
    <property type="term" value="F:transmembrane transporter activity"/>
    <property type="evidence" value="ECO:0007669"/>
    <property type="project" value="UniProtKB-UniRule"/>
</dbReference>
<evidence type="ECO:0000313" key="10">
    <source>
        <dbReference type="EMBL" id="TCV02573.1"/>
    </source>
</evidence>
<evidence type="ECO:0000256" key="1">
    <source>
        <dbReference type="ARBA" id="ARBA00004429"/>
    </source>
</evidence>
<name>A0A4R3VF21_9BURK</name>
<comment type="subcellular location">
    <subcellularLocation>
        <location evidence="1 7">Cell inner membrane</location>
        <topology evidence="1 7">Multi-pass membrane protein</topology>
    </subcellularLocation>
</comment>